<evidence type="ECO:0000313" key="2">
    <source>
        <dbReference type="EMBL" id="MBW7461644.1"/>
    </source>
</evidence>
<comment type="caution">
    <text evidence="2">The sequence shown here is derived from an EMBL/GenBank/DDBJ whole genome shotgun (WGS) entry which is preliminary data.</text>
</comment>
<feature type="non-terminal residue" evidence="2">
    <location>
        <position position="1"/>
    </location>
</feature>
<dbReference type="EMBL" id="JAHZIK010003136">
    <property type="protein sequence ID" value="MBW7461644.1"/>
    <property type="molecule type" value="Genomic_DNA"/>
</dbReference>
<sequence length="170" mass="18523">LGGAAAPATQPMYKGHAWFSDKGEPYTYDPEKAKQLLAEAGYPDGFTTTFVVPTSGSGNMWPMQMNEYIQKNLKDVGINVKLESIEWQTLLTQFLSGFPKDKEVGAYNISLPTISPSFYSQFFATSSIFPNGINLGGYSNPAYDELINKATASFDPAEQTALLNQASAII</sequence>
<dbReference type="Proteomes" id="UP001519887">
    <property type="component" value="Unassembled WGS sequence"/>
</dbReference>
<reference evidence="2 3" key="1">
    <citation type="submission" date="2021-07" db="EMBL/GenBank/DDBJ databases">
        <title>Paenibacillus radiodurans sp. nov., isolated from the southeastern edge of Tengger Desert.</title>
        <authorList>
            <person name="Zhang G."/>
        </authorList>
    </citation>
    <scope>NUCLEOTIDE SEQUENCE [LARGE SCALE GENOMIC DNA]</scope>
    <source>
        <strain evidence="2 3">CCM 7311</strain>
    </source>
</reference>
<protein>
    <recommendedName>
        <fullName evidence="1">Solute-binding protein family 5 domain-containing protein</fullName>
    </recommendedName>
</protein>
<organism evidence="2 3">
    <name type="scientific">Paenibacillus sepulcri</name>
    <dbReference type="NCBI Taxonomy" id="359917"/>
    <lineage>
        <taxon>Bacteria</taxon>
        <taxon>Bacillati</taxon>
        <taxon>Bacillota</taxon>
        <taxon>Bacilli</taxon>
        <taxon>Bacillales</taxon>
        <taxon>Paenibacillaceae</taxon>
        <taxon>Paenibacillus</taxon>
    </lineage>
</organism>
<dbReference type="PANTHER" id="PTHR30290:SF83">
    <property type="entry name" value="ABC TRANSPORTER SUBSTRATE-BINDING PROTEIN"/>
    <property type="match status" value="1"/>
</dbReference>
<dbReference type="SUPFAM" id="SSF53850">
    <property type="entry name" value="Periplasmic binding protein-like II"/>
    <property type="match status" value="1"/>
</dbReference>
<gene>
    <name evidence="2" type="ORF">K0U00_47075</name>
</gene>
<dbReference type="InterPro" id="IPR039424">
    <property type="entry name" value="SBP_5"/>
</dbReference>
<dbReference type="PANTHER" id="PTHR30290">
    <property type="entry name" value="PERIPLASMIC BINDING COMPONENT OF ABC TRANSPORTER"/>
    <property type="match status" value="1"/>
</dbReference>
<accession>A0ABS7CL14</accession>
<keyword evidence="3" id="KW-1185">Reference proteome</keyword>
<evidence type="ECO:0000313" key="3">
    <source>
        <dbReference type="Proteomes" id="UP001519887"/>
    </source>
</evidence>
<dbReference type="InterPro" id="IPR000914">
    <property type="entry name" value="SBP_5_dom"/>
</dbReference>
<feature type="non-terminal residue" evidence="2">
    <location>
        <position position="170"/>
    </location>
</feature>
<dbReference type="Pfam" id="PF00496">
    <property type="entry name" value="SBP_bac_5"/>
    <property type="match status" value="1"/>
</dbReference>
<proteinExistence type="predicted"/>
<feature type="domain" description="Solute-binding protein family 5" evidence="1">
    <location>
        <begin position="1"/>
        <end position="122"/>
    </location>
</feature>
<evidence type="ECO:0000259" key="1">
    <source>
        <dbReference type="Pfam" id="PF00496"/>
    </source>
</evidence>
<name>A0ABS7CL14_9BACL</name>
<dbReference type="Gene3D" id="3.10.105.10">
    <property type="entry name" value="Dipeptide-binding Protein, Domain 3"/>
    <property type="match status" value="1"/>
</dbReference>